<dbReference type="InterPro" id="IPR001694">
    <property type="entry name" value="NADH_UbQ_OxRdtase_su1/FPO"/>
</dbReference>
<name>A0A068ENS5_ALEOV</name>
<feature type="transmembrane region" description="Helical" evidence="12">
    <location>
        <begin position="153"/>
        <end position="174"/>
    </location>
</feature>
<feature type="transmembrane region" description="Helical" evidence="12">
    <location>
        <begin position="186"/>
        <end position="205"/>
    </location>
</feature>
<evidence type="ECO:0000256" key="12">
    <source>
        <dbReference type="SAM" id="Phobius"/>
    </source>
</evidence>
<dbReference type="EMBL" id="KJ571488">
    <property type="protein sequence ID" value="AID52415.1"/>
    <property type="molecule type" value="Genomic_DNA"/>
</dbReference>
<protein>
    <recommendedName>
        <fullName evidence="4 11">NADH-ubiquinone oxidoreductase chain 1</fullName>
        <ecNumber evidence="11">7.1.1.2</ecNumber>
    </recommendedName>
</protein>
<dbReference type="EC" id="7.1.1.2" evidence="11"/>
<keyword evidence="8 11" id="KW-0830">Ubiquinone</keyword>
<dbReference type="GO" id="GO:0008137">
    <property type="term" value="F:NADH dehydrogenase (ubiquinone) activity"/>
    <property type="evidence" value="ECO:0007669"/>
    <property type="project" value="UniProtKB-EC"/>
</dbReference>
<feature type="transmembrane region" description="Helical" evidence="12">
    <location>
        <begin position="262"/>
        <end position="280"/>
    </location>
</feature>
<evidence type="ECO:0000313" key="13">
    <source>
        <dbReference type="EMBL" id="AID52415.1"/>
    </source>
</evidence>
<geneLocation type="mitochondrion" evidence="13"/>
<evidence type="ECO:0000256" key="7">
    <source>
        <dbReference type="ARBA" id="ARBA00022989"/>
    </source>
</evidence>
<evidence type="ECO:0000256" key="2">
    <source>
        <dbReference type="ARBA" id="ARBA00004225"/>
    </source>
</evidence>
<evidence type="ECO:0000256" key="5">
    <source>
        <dbReference type="ARBA" id="ARBA00022448"/>
    </source>
</evidence>
<comment type="subcellular location">
    <subcellularLocation>
        <location evidence="10">Mitochondrion inner membrane</location>
        <topology evidence="10">Multi-pass membrane protein</topology>
    </subcellularLocation>
    <subcellularLocation>
        <location evidence="2">Mitochondrion membrane</location>
        <topology evidence="2">Multi-pass membrane protein</topology>
    </subcellularLocation>
</comment>
<proteinExistence type="inferred from homology"/>
<evidence type="ECO:0000256" key="6">
    <source>
        <dbReference type="ARBA" id="ARBA00022692"/>
    </source>
</evidence>
<dbReference type="GO" id="GO:0009060">
    <property type="term" value="P:aerobic respiration"/>
    <property type="evidence" value="ECO:0007669"/>
    <property type="project" value="TreeGrafter"/>
</dbReference>
<feature type="transmembrane region" description="Helical" evidence="12">
    <location>
        <begin position="115"/>
        <end position="132"/>
    </location>
</feature>
<dbReference type="InterPro" id="IPR018086">
    <property type="entry name" value="NADH_UbQ_OxRdtase_su1_CS"/>
</dbReference>
<dbReference type="GO" id="GO:0005743">
    <property type="term" value="C:mitochondrial inner membrane"/>
    <property type="evidence" value="ECO:0007669"/>
    <property type="project" value="UniProtKB-SubCell"/>
</dbReference>
<feature type="transmembrane region" description="Helical" evidence="12">
    <location>
        <begin position="14"/>
        <end position="36"/>
    </location>
</feature>
<evidence type="ECO:0000256" key="1">
    <source>
        <dbReference type="ARBA" id="ARBA00003257"/>
    </source>
</evidence>
<reference evidence="13" key="1">
    <citation type="journal article" date="2014" name="Mitochondrial DNA">
        <title>Complete mitochondrial genome of Aleuroglyphus ovatus (Acari: Acaridae).</title>
        <authorList>
            <person name="Que S."/>
            <person name="Xin T."/>
            <person name="Yi J."/>
            <person name="Zou Z."/>
            <person name="Li L."/>
            <person name="Xia B."/>
        </authorList>
    </citation>
    <scope>NUCLEOTIDE SEQUENCE</scope>
</reference>
<evidence type="ECO:0000256" key="11">
    <source>
        <dbReference type="RuleBase" id="RU000473"/>
    </source>
</evidence>
<sequence length="311" mass="35130">MVLEDALTHSANTILFFIDYLISVVGVLLSVAFFTLMERKVMGLMHYRKGPNKVVLWGVSQPIADALKLLTKEMPKFSSLKMSMFAMGPCVSIILMLLCWGWYNFSFTLNSNELSIMVILAIMGLTAYGFLLTSWGANSKYALLGGHRAVSQIISYEVCLVLFVLVMVYCTNSFSMETMEMMQKKLWFMMFSPPLFLAWLLLAMAESNRTPFDLAEGESEIVSGFNIEYGGGLFAFIFISEYGMIMFISFIASLLFMGSGLTLLKTFSVCVIFVWVRCSFPRVRYDHLMMLSWKLALPYSLSMICLSSCVL</sequence>
<evidence type="ECO:0000256" key="3">
    <source>
        <dbReference type="ARBA" id="ARBA00010535"/>
    </source>
</evidence>
<dbReference type="PROSITE" id="PS00668">
    <property type="entry name" value="COMPLEX1_ND1_2"/>
    <property type="match status" value="1"/>
</dbReference>
<organism evidence="13">
    <name type="scientific">Aleuroglyphus ovatus</name>
    <name type="common">Brown-legged grain mite</name>
    <name type="synonym">Tyroglyphus ovatus</name>
    <dbReference type="NCBI Taxonomy" id="212130"/>
    <lineage>
        <taxon>Eukaryota</taxon>
        <taxon>Metazoa</taxon>
        <taxon>Ecdysozoa</taxon>
        <taxon>Arthropoda</taxon>
        <taxon>Chelicerata</taxon>
        <taxon>Arachnida</taxon>
        <taxon>Acari</taxon>
        <taxon>Acariformes</taxon>
        <taxon>Sarcoptiformes</taxon>
        <taxon>Astigmata</taxon>
        <taxon>Acaroidea</taxon>
        <taxon>Acaridae</taxon>
        <taxon>Tyrophaginae</taxon>
        <taxon>Aleuroglyphus</taxon>
    </lineage>
</organism>
<accession>A0A068ENS5</accession>
<dbReference type="Pfam" id="PF00146">
    <property type="entry name" value="NADHdh"/>
    <property type="match status" value="1"/>
</dbReference>
<gene>
    <name evidence="13" type="primary">ND1</name>
</gene>
<comment type="catalytic activity">
    <reaction evidence="11">
        <text>a ubiquinone + NADH + 5 H(+)(in) = a ubiquinol + NAD(+) + 4 H(+)(out)</text>
        <dbReference type="Rhea" id="RHEA:29091"/>
        <dbReference type="Rhea" id="RHEA-COMP:9565"/>
        <dbReference type="Rhea" id="RHEA-COMP:9566"/>
        <dbReference type="ChEBI" id="CHEBI:15378"/>
        <dbReference type="ChEBI" id="CHEBI:16389"/>
        <dbReference type="ChEBI" id="CHEBI:17976"/>
        <dbReference type="ChEBI" id="CHEBI:57540"/>
        <dbReference type="ChEBI" id="CHEBI:57945"/>
        <dbReference type="EC" id="7.1.1.2"/>
    </reaction>
</comment>
<keyword evidence="9 12" id="KW-0472">Membrane</keyword>
<feature type="transmembrane region" description="Helical" evidence="12">
    <location>
        <begin position="233"/>
        <end position="256"/>
    </location>
</feature>
<feature type="transmembrane region" description="Helical" evidence="12">
    <location>
        <begin position="82"/>
        <end position="103"/>
    </location>
</feature>
<evidence type="ECO:0000256" key="4">
    <source>
        <dbReference type="ARBA" id="ARBA00021009"/>
    </source>
</evidence>
<evidence type="ECO:0000256" key="9">
    <source>
        <dbReference type="ARBA" id="ARBA00023136"/>
    </source>
</evidence>
<evidence type="ECO:0000256" key="8">
    <source>
        <dbReference type="ARBA" id="ARBA00023075"/>
    </source>
</evidence>
<comment type="similarity">
    <text evidence="3 10">Belongs to the complex I subunit 1 family.</text>
</comment>
<keyword evidence="5" id="KW-0813">Transport</keyword>
<comment type="function">
    <text evidence="1">Core subunit of the mitochondrial membrane respiratory chain NADH dehydrogenase (Complex I) that is believed to belong to the minimal assembly required for catalysis. Complex I functions in the transfer of electrons from NADH to the respiratory chain. The immediate electron acceptor for the enzyme is believed to be ubiquinone.</text>
</comment>
<keyword evidence="11 13" id="KW-0496">Mitochondrion</keyword>
<keyword evidence="7 12" id="KW-1133">Transmembrane helix</keyword>
<dbReference type="AlphaFoldDB" id="A0A068ENS5"/>
<keyword evidence="10" id="KW-0520">NAD</keyword>
<dbReference type="GO" id="GO:0003954">
    <property type="term" value="F:NADH dehydrogenase activity"/>
    <property type="evidence" value="ECO:0007669"/>
    <property type="project" value="TreeGrafter"/>
</dbReference>
<dbReference type="PANTHER" id="PTHR11432:SF3">
    <property type="entry name" value="NADH-UBIQUINONE OXIDOREDUCTASE CHAIN 1"/>
    <property type="match status" value="1"/>
</dbReference>
<dbReference type="PANTHER" id="PTHR11432">
    <property type="entry name" value="NADH DEHYDROGENASE SUBUNIT 1"/>
    <property type="match status" value="1"/>
</dbReference>
<evidence type="ECO:0000256" key="10">
    <source>
        <dbReference type="RuleBase" id="RU000471"/>
    </source>
</evidence>
<keyword evidence="6 10" id="KW-0812">Transmembrane</keyword>